<dbReference type="InterPro" id="IPR036322">
    <property type="entry name" value="WD40_repeat_dom_sf"/>
</dbReference>
<dbReference type="Proteomes" id="UP000051952">
    <property type="component" value="Unassembled WGS sequence"/>
</dbReference>
<keyword evidence="3" id="KW-1185">Reference proteome</keyword>
<feature type="region of interest" description="Disordered" evidence="1">
    <location>
        <begin position="586"/>
        <end position="609"/>
    </location>
</feature>
<dbReference type="SMART" id="SM00320">
    <property type="entry name" value="WD40"/>
    <property type="match status" value="3"/>
</dbReference>
<sequence>MHTSQQQQKNLAAMFLAPHPTTSAGTKPTTQKSRSTSSASAMKPQQQPLQQDAPSLPRTSQPPPPPSAAGAATGVLNVSTLGAVSSSTAYSHYSPHKDQQLPNSPSPTTNATFNNGGSTFVVDAAIMVENRGHEGSGAYHQGAAHLAKPRRLLKPLFHVAACDAMITSIECGPPNSGVMAFGLSSGEVYICRAPSSEVGGGVARDSGRASIDWELTPVRIGTMSSAVTQLAWATPRVNSTTRSVLHLVCCCPGRGVKVFSNDPFSRPTGKETTDAARRGWVEETVEVEDCVAVAWSSSSPLSPSSSAGHANNPLMLQNELSLICVSGKQKIVCCHRRDDGYGAWVEAHSFSGVGTTSGGGAHALQAAAIDASAGSPAPKQQAPKRSSSSMSRDVSCIAVSCDACAAGAPAGNMLAVGDYDGWVRVFEAPSLQGFARSGATASGSAPTAGGNGSGPLILLQLSHSVLVSLANGAGGTTSSTTPQPLSPCHGVRHVAWAAAQGRSFAPLGYVAGTELVVLLIANALCNLLDNTIAVGTVLGYRRVVLDEEVFKMTWNPSGTRITTSHADGTVRVYCLATTYRDPRRARASSSAAKPVLLHQDGQPQPTSTDSLHFPMVEKYFVGIDEMSRSVAPYAADPLANLRDMAS</sequence>
<gene>
    <name evidence="2" type="ORF">BSAL_40490</name>
</gene>
<dbReference type="SUPFAM" id="SSF50978">
    <property type="entry name" value="WD40 repeat-like"/>
    <property type="match status" value="1"/>
</dbReference>
<feature type="region of interest" description="Disordered" evidence="1">
    <location>
        <begin position="89"/>
        <end position="115"/>
    </location>
</feature>
<dbReference type="EMBL" id="CYKH01002113">
    <property type="protein sequence ID" value="CUG93045.1"/>
    <property type="molecule type" value="Genomic_DNA"/>
</dbReference>
<feature type="compositionally biased region" description="Polar residues" evidence="1">
    <location>
        <begin position="1"/>
        <end position="10"/>
    </location>
</feature>
<name>A0A0S4JNG3_BODSA</name>
<dbReference type="InterPro" id="IPR001680">
    <property type="entry name" value="WD40_rpt"/>
</dbReference>
<accession>A0A0S4JNG3</accession>
<dbReference type="AlphaFoldDB" id="A0A0S4JNG3"/>
<dbReference type="Gene3D" id="2.130.10.10">
    <property type="entry name" value="YVTN repeat-like/Quinoprotein amine dehydrogenase"/>
    <property type="match status" value="1"/>
</dbReference>
<evidence type="ECO:0000313" key="3">
    <source>
        <dbReference type="Proteomes" id="UP000051952"/>
    </source>
</evidence>
<dbReference type="VEuPathDB" id="TriTrypDB:BSAL_40490"/>
<evidence type="ECO:0000313" key="2">
    <source>
        <dbReference type="EMBL" id="CUG93045.1"/>
    </source>
</evidence>
<proteinExistence type="predicted"/>
<protein>
    <submittedName>
        <fullName evidence="2">WD40 repeat-containing protein, putative</fullName>
    </submittedName>
</protein>
<feature type="compositionally biased region" description="Polar residues" evidence="1">
    <location>
        <begin position="20"/>
        <end position="52"/>
    </location>
</feature>
<dbReference type="InterPro" id="IPR015943">
    <property type="entry name" value="WD40/YVTN_repeat-like_dom_sf"/>
</dbReference>
<evidence type="ECO:0000256" key="1">
    <source>
        <dbReference type="SAM" id="MobiDB-lite"/>
    </source>
</evidence>
<organism evidence="2 3">
    <name type="scientific">Bodo saltans</name>
    <name type="common">Flagellated protozoan</name>
    <dbReference type="NCBI Taxonomy" id="75058"/>
    <lineage>
        <taxon>Eukaryota</taxon>
        <taxon>Discoba</taxon>
        <taxon>Euglenozoa</taxon>
        <taxon>Kinetoplastea</taxon>
        <taxon>Metakinetoplastina</taxon>
        <taxon>Eubodonida</taxon>
        <taxon>Bodonidae</taxon>
        <taxon>Bodo</taxon>
    </lineage>
</organism>
<reference evidence="3" key="1">
    <citation type="submission" date="2015-09" db="EMBL/GenBank/DDBJ databases">
        <authorList>
            <consortium name="Pathogen Informatics"/>
        </authorList>
    </citation>
    <scope>NUCLEOTIDE SEQUENCE [LARGE SCALE GENOMIC DNA]</scope>
    <source>
        <strain evidence="3">Lake Konstanz</strain>
    </source>
</reference>
<feature type="compositionally biased region" description="Polar residues" evidence="1">
    <location>
        <begin position="100"/>
        <end position="115"/>
    </location>
</feature>
<feature type="region of interest" description="Disordered" evidence="1">
    <location>
        <begin position="1"/>
        <end position="72"/>
    </location>
</feature>